<name>A0A6J5NZ30_9CAUD</name>
<evidence type="ECO:0000313" key="1">
    <source>
        <dbReference type="EMBL" id="CAB4162328.1"/>
    </source>
</evidence>
<organism evidence="1">
    <name type="scientific">uncultured Caudovirales phage</name>
    <dbReference type="NCBI Taxonomy" id="2100421"/>
    <lineage>
        <taxon>Viruses</taxon>
        <taxon>Duplodnaviria</taxon>
        <taxon>Heunggongvirae</taxon>
        <taxon>Uroviricota</taxon>
        <taxon>Caudoviricetes</taxon>
        <taxon>Peduoviridae</taxon>
        <taxon>Maltschvirus</taxon>
        <taxon>Maltschvirus maltsch</taxon>
    </lineage>
</organism>
<proteinExistence type="predicted"/>
<protein>
    <submittedName>
        <fullName evidence="1">Uncharacterized protein</fullName>
    </submittedName>
</protein>
<accession>A0A6J5NZ30</accession>
<gene>
    <name evidence="1" type="ORF">UFOVP782_29</name>
</gene>
<sequence>MIILNSIGLNTFKLELNDSISWVDTCLGNEFSMKLKNAYSNISKELVWVSEYSNTDRTVSFQITGVSTAAAEDLSPPSGGPLVYFGTRGIGLYRWILSSDQVVTGPLDQGYLKVVSNSSGTTEVGGYYWSSANETLQNKIYTS</sequence>
<reference evidence="1" key="1">
    <citation type="submission" date="2020-04" db="EMBL/GenBank/DDBJ databases">
        <authorList>
            <person name="Chiriac C."/>
            <person name="Salcher M."/>
            <person name="Ghai R."/>
            <person name="Kavagutti S V."/>
        </authorList>
    </citation>
    <scope>NUCLEOTIDE SEQUENCE</scope>
</reference>
<dbReference type="EMBL" id="LR796735">
    <property type="protein sequence ID" value="CAB4162328.1"/>
    <property type="molecule type" value="Genomic_DNA"/>
</dbReference>